<evidence type="ECO:0000313" key="1">
    <source>
        <dbReference type="EMBL" id="SPP34039.1"/>
    </source>
</evidence>
<name>A0A3B0JFZ3_9RICK</name>
<gene>
    <name evidence="1" type="ORF">WBAF_0720</name>
</gene>
<sequence precursor="true">MLIFKNHRGQLHKTNIALLVLTSLCIIGAATALSAPYWVSSTSILESLETSVLATVTVALIGSATYSIMKNNEISELKAPRIVAGSCQRYLMLQVTDKDLEFIEENYKNENGEYTIDFTNSKGEVFKADSYGQIRYIDNPDLILLGNTKLLDLHQLYKKNGDGIFEEINYGQELEILGLGVEENDAKEVTIEFVPSSIVKSPKIEHEEPERLLISQV</sequence>
<dbReference type="AlphaFoldDB" id="A0A3B0JFZ3"/>
<protein>
    <submittedName>
        <fullName evidence="1">Uncharacterized protein</fullName>
    </submittedName>
</protein>
<proteinExistence type="predicted"/>
<dbReference type="EMBL" id="OUNF01000191">
    <property type="protein sequence ID" value="SPP34039.1"/>
    <property type="molecule type" value="Genomic_DNA"/>
</dbReference>
<reference evidence="1" key="1">
    <citation type="submission" date="2018-04" db="EMBL/GenBank/DDBJ databases">
        <authorList>
            <person name="Go L.Y."/>
            <person name="Mitchell J.A."/>
        </authorList>
    </citation>
    <scope>NUCLEOTIDE SEQUENCE</scope>
    <source>
        <strain evidence="1">WBAF</strain>
    </source>
</reference>
<accession>A0A3B0JFZ3</accession>
<organism evidence="1">
    <name type="scientific">Wolbachia endosymbiont of Aleurodicus floccissimus</name>
    <dbReference type="NCBI Taxonomy" id="2152762"/>
    <lineage>
        <taxon>Bacteria</taxon>
        <taxon>Pseudomonadati</taxon>
        <taxon>Pseudomonadota</taxon>
        <taxon>Alphaproteobacteria</taxon>
        <taxon>Rickettsiales</taxon>
        <taxon>Anaplasmataceae</taxon>
        <taxon>Wolbachieae</taxon>
        <taxon>Wolbachia</taxon>
    </lineage>
</organism>